<feature type="domain" description="F-box" evidence="2">
    <location>
        <begin position="8"/>
        <end position="55"/>
    </location>
</feature>
<feature type="region of interest" description="Disordered" evidence="1">
    <location>
        <begin position="332"/>
        <end position="366"/>
    </location>
</feature>
<protein>
    <recommendedName>
        <fullName evidence="2">F-box domain-containing protein</fullName>
    </recommendedName>
</protein>
<dbReference type="InterPro" id="IPR036047">
    <property type="entry name" value="F-box-like_dom_sf"/>
</dbReference>
<dbReference type="SMART" id="SM00256">
    <property type="entry name" value="FBOX"/>
    <property type="match status" value="1"/>
</dbReference>
<dbReference type="Pfam" id="PF12937">
    <property type="entry name" value="F-box-like"/>
    <property type="match status" value="1"/>
</dbReference>
<dbReference type="EMBL" id="CP120631">
    <property type="protein sequence ID" value="WEW62015.1"/>
    <property type="molecule type" value="Genomic_DNA"/>
</dbReference>
<dbReference type="SUPFAM" id="SSF81383">
    <property type="entry name" value="F-box domain"/>
    <property type="match status" value="1"/>
</dbReference>
<sequence length="425" mass="48513">MCSIAPPLPSLSALPPELLFHILPHLPAASKLSLSLTNKRLHYFLSDQVPRWPQIPPEDRYAFLHLLEQMRFVNPTNPNIPIACCSSCKSIHSKYNFTPRELANGPDTRLCRQSVKSLWINPDTQYSFLDLAPLHTAPPGWTSDDRLLRRRNVLDFTICTTHKILSLPKSTNASRKKIARILHTFNLLSCPHTRLDNPLIIDSYNPAAHPLDITGTALCDPHNASANCAFPGCKTHFYWTVRTHAHRPHWKTIYLEINRDIANLKNPDAPAWLAQLITPNTDSLTKFWNDRVAWKRQMLAREERKYVALEQSQQPQHDPLQTPPAITYLKSLRIPPPRSEPPSRASSPSDTDPDTDEPLPAPQPVDNEAELFTPIWGAGVVAANDQFKRKFRQINRGKHWKTTWCQYVTSARSAIAYRKFYYSHS</sequence>
<evidence type="ECO:0000313" key="3">
    <source>
        <dbReference type="EMBL" id="WEW62015.1"/>
    </source>
</evidence>
<keyword evidence="4" id="KW-1185">Reference proteome</keyword>
<evidence type="ECO:0000259" key="2">
    <source>
        <dbReference type="PROSITE" id="PS50181"/>
    </source>
</evidence>
<organism evidence="3 4">
    <name type="scientific">Emydomyces testavorans</name>
    <dbReference type="NCBI Taxonomy" id="2070801"/>
    <lineage>
        <taxon>Eukaryota</taxon>
        <taxon>Fungi</taxon>
        <taxon>Dikarya</taxon>
        <taxon>Ascomycota</taxon>
        <taxon>Pezizomycotina</taxon>
        <taxon>Eurotiomycetes</taxon>
        <taxon>Eurotiomycetidae</taxon>
        <taxon>Onygenales</taxon>
        <taxon>Nannizziopsiaceae</taxon>
        <taxon>Emydomyces</taxon>
    </lineage>
</organism>
<dbReference type="Proteomes" id="UP001219355">
    <property type="component" value="Chromosome 5"/>
</dbReference>
<dbReference type="InterPro" id="IPR001810">
    <property type="entry name" value="F-box_dom"/>
</dbReference>
<evidence type="ECO:0000313" key="4">
    <source>
        <dbReference type="Proteomes" id="UP001219355"/>
    </source>
</evidence>
<reference evidence="3" key="1">
    <citation type="submission" date="2023-03" db="EMBL/GenBank/DDBJ databases">
        <title>Emydomyces testavorans Genome Sequence.</title>
        <authorList>
            <person name="Hoyer L."/>
        </authorList>
    </citation>
    <scope>NUCLEOTIDE SEQUENCE</scope>
    <source>
        <strain evidence="3">16-2883</strain>
    </source>
</reference>
<accession>A0AAF0DS51</accession>
<dbReference type="CDD" id="cd09917">
    <property type="entry name" value="F-box_SF"/>
    <property type="match status" value="1"/>
</dbReference>
<proteinExistence type="predicted"/>
<dbReference type="PROSITE" id="PS50181">
    <property type="entry name" value="FBOX"/>
    <property type="match status" value="1"/>
</dbReference>
<dbReference type="AlphaFoldDB" id="A0AAF0DS51"/>
<evidence type="ECO:0000256" key="1">
    <source>
        <dbReference type="SAM" id="MobiDB-lite"/>
    </source>
</evidence>
<gene>
    <name evidence="3" type="ORF">PRK78_007515</name>
</gene>
<name>A0AAF0DS51_9EURO</name>